<dbReference type="SUPFAM" id="SSF49384">
    <property type="entry name" value="Carbohydrate-binding domain"/>
    <property type="match status" value="1"/>
</dbReference>
<dbReference type="GO" id="GO:0004553">
    <property type="term" value="F:hydrolase activity, hydrolyzing O-glycosyl compounds"/>
    <property type="evidence" value="ECO:0007669"/>
    <property type="project" value="InterPro"/>
</dbReference>
<dbReference type="EMBL" id="BOMV01000034">
    <property type="protein sequence ID" value="GIE95634.1"/>
    <property type="molecule type" value="Genomic_DNA"/>
</dbReference>
<dbReference type="PANTHER" id="PTHR30383">
    <property type="entry name" value="THIOESTERASE 1/PROTEASE 1/LYSOPHOSPHOLIPASE L1"/>
    <property type="match status" value="1"/>
</dbReference>
<evidence type="ECO:0000313" key="5">
    <source>
        <dbReference type="Proteomes" id="UP000636960"/>
    </source>
</evidence>
<feature type="region of interest" description="Disordered" evidence="1">
    <location>
        <begin position="230"/>
        <end position="271"/>
    </location>
</feature>
<dbReference type="SUPFAM" id="SSF52266">
    <property type="entry name" value="SGNH hydrolase"/>
    <property type="match status" value="1"/>
</dbReference>
<proteinExistence type="predicted"/>
<dbReference type="InterPro" id="IPR013830">
    <property type="entry name" value="SGNH_hydro"/>
</dbReference>
<evidence type="ECO:0000313" key="4">
    <source>
        <dbReference type="EMBL" id="GIE95634.1"/>
    </source>
</evidence>
<evidence type="ECO:0000256" key="2">
    <source>
        <dbReference type="SAM" id="SignalP"/>
    </source>
</evidence>
<dbReference type="Pfam" id="PF00553">
    <property type="entry name" value="CBM_2"/>
    <property type="match status" value="1"/>
</dbReference>
<feature type="domain" description="CBM2" evidence="3">
    <location>
        <begin position="267"/>
        <end position="367"/>
    </location>
</feature>
<name>A0A919MUR7_9ACTN</name>
<dbReference type="Proteomes" id="UP000636960">
    <property type="component" value="Unassembled WGS sequence"/>
</dbReference>
<dbReference type="InterPro" id="IPR001919">
    <property type="entry name" value="CBD2"/>
</dbReference>
<keyword evidence="2" id="KW-0732">Signal</keyword>
<dbReference type="Pfam" id="PF13472">
    <property type="entry name" value="Lipase_GDSL_2"/>
    <property type="match status" value="1"/>
</dbReference>
<dbReference type="SMART" id="SM00637">
    <property type="entry name" value="CBD_II"/>
    <property type="match status" value="1"/>
</dbReference>
<dbReference type="Gene3D" id="2.60.40.290">
    <property type="match status" value="1"/>
</dbReference>
<dbReference type="InterPro" id="IPR051532">
    <property type="entry name" value="Ester_Hydrolysis_Enzymes"/>
</dbReference>
<dbReference type="RefSeq" id="WP_203781923.1">
    <property type="nucleotide sequence ID" value="NZ_BOMV01000034.1"/>
</dbReference>
<accession>A0A919MUR7</accession>
<gene>
    <name evidence="4" type="ORF">Ari01nite_30990</name>
</gene>
<dbReference type="InterPro" id="IPR008965">
    <property type="entry name" value="CBM2/CBM3_carb-bd_dom_sf"/>
</dbReference>
<protein>
    <recommendedName>
        <fullName evidence="3">CBM2 domain-containing protein</fullName>
    </recommendedName>
</protein>
<dbReference type="PROSITE" id="PS51173">
    <property type="entry name" value="CBM2"/>
    <property type="match status" value="1"/>
</dbReference>
<dbReference type="Gene3D" id="3.40.50.1110">
    <property type="entry name" value="SGNH hydrolase"/>
    <property type="match status" value="1"/>
</dbReference>
<reference evidence="4" key="1">
    <citation type="submission" date="2021-01" db="EMBL/GenBank/DDBJ databases">
        <title>Whole genome shotgun sequence of Actinoplanes rishiriensis NBRC 108556.</title>
        <authorList>
            <person name="Komaki H."/>
            <person name="Tamura T."/>
        </authorList>
    </citation>
    <scope>NUCLEOTIDE SEQUENCE</scope>
    <source>
        <strain evidence="4">NBRC 108556</strain>
    </source>
</reference>
<sequence length="367" mass="37294">MRSLRLRAAAGALTAAVAAAVGLLVAGQAQAAVPVAIMPLGDSITDGFNVPGGYRITLKPRLNAGGYATDMVGTMSNGPAALTDREHQGLSGWRIDQLDANVVSWLQQTAPAVVLLHAGTNDMIQGVNLSTAPARLGALIDKITATRPQAKVLVASIVPLGTAAWEANVQAFNAAIPGLVQSRAAAGKQVHFVDMHAKLTAADLADGIHPSEAGYAKMGAAWYEALRPVLGDPTTTTTPPTPPTTAPSTITPTSSSNPTPTATPTPTLRPGGACTATLTVVGQWPGGFQANVQVVNGGSAVTAWSVAWTPSGYTLNQSWNADVTTNGTLVVARNAGWNGALPPSGTAEFGFLATGTVPTSPLLTCTA</sequence>
<dbReference type="InterPro" id="IPR036514">
    <property type="entry name" value="SGNH_hydro_sf"/>
</dbReference>
<feature type="chain" id="PRO_5037366350" description="CBM2 domain-containing protein" evidence="2">
    <location>
        <begin position="32"/>
        <end position="367"/>
    </location>
</feature>
<evidence type="ECO:0000259" key="3">
    <source>
        <dbReference type="PROSITE" id="PS51173"/>
    </source>
</evidence>
<dbReference type="CDD" id="cd01833">
    <property type="entry name" value="XynB_like"/>
    <property type="match status" value="1"/>
</dbReference>
<dbReference type="GO" id="GO:0005975">
    <property type="term" value="P:carbohydrate metabolic process"/>
    <property type="evidence" value="ECO:0007669"/>
    <property type="project" value="InterPro"/>
</dbReference>
<dbReference type="PANTHER" id="PTHR30383:SF5">
    <property type="entry name" value="SGNH HYDROLASE-TYPE ESTERASE DOMAIN-CONTAINING PROTEIN"/>
    <property type="match status" value="1"/>
</dbReference>
<feature type="signal peptide" evidence="2">
    <location>
        <begin position="1"/>
        <end position="31"/>
    </location>
</feature>
<evidence type="ECO:0000256" key="1">
    <source>
        <dbReference type="SAM" id="MobiDB-lite"/>
    </source>
</evidence>
<organism evidence="4 5">
    <name type="scientific">Paractinoplanes rishiriensis</name>
    <dbReference type="NCBI Taxonomy" id="1050105"/>
    <lineage>
        <taxon>Bacteria</taxon>
        <taxon>Bacillati</taxon>
        <taxon>Actinomycetota</taxon>
        <taxon>Actinomycetes</taxon>
        <taxon>Micromonosporales</taxon>
        <taxon>Micromonosporaceae</taxon>
        <taxon>Paractinoplanes</taxon>
    </lineage>
</organism>
<dbReference type="AlphaFoldDB" id="A0A919MUR7"/>
<keyword evidence="5" id="KW-1185">Reference proteome</keyword>
<dbReference type="GO" id="GO:0004622">
    <property type="term" value="F:phosphatidylcholine lysophospholipase activity"/>
    <property type="evidence" value="ECO:0007669"/>
    <property type="project" value="TreeGrafter"/>
</dbReference>
<comment type="caution">
    <text evidence="4">The sequence shown here is derived from an EMBL/GenBank/DDBJ whole genome shotgun (WGS) entry which is preliminary data.</text>
</comment>
<dbReference type="GO" id="GO:0030247">
    <property type="term" value="F:polysaccharide binding"/>
    <property type="evidence" value="ECO:0007669"/>
    <property type="project" value="UniProtKB-UniRule"/>
</dbReference>
<dbReference type="InterPro" id="IPR012291">
    <property type="entry name" value="CBM2_carb-bd_dom_sf"/>
</dbReference>
<feature type="compositionally biased region" description="Low complexity" evidence="1">
    <location>
        <begin position="246"/>
        <end position="266"/>
    </location>
</feature>